<dbReference type="NCBIfam" id="TIGR00149">
    <property type="entry name" value="TIGR00149_YjbQ"/>
    <property type="match status" value="1"/>
</dbReference>
<dbReference type="Pfam" id="PF01894">
    <property type="entry name" value="YjbQ"/>
    <property type="match status" value="1"/>
</dbReference>
<evidence type="ECO:0000313" key="2">
    <source>
        <dbReference type="EMBL" id="SJZ50346.1"/>
    </source>
</evidence>
<keyword evidence="3" id="KW-1185">Reference proteome</keyword>
<dbReference type="Gene3D" id="2.60.120.460">
    <property type="entry name" value="YjbQ-like"/>
    <property type="match status" value="1"/>
</dbReference>
<dbReference type="STRING" id="115783.SAMN02745119_00796"/>
<evidence type="ECO:0000313" key="3">
    <source>
        <dbReference type="Proteomes" id="UP000190102"/>
    </source>
</evidence>
<dbReference type="EMBL" id="FUWR01000002">
    <property type="protein sequence ID" value="SJZ50346.1"/>
    <property type="molecule type" value="Genomic_DNA"/>
</dbReference>
<reference evidence="3" key="1">
    <citation type="submission" date="2017-02" db="EMBL/GenBank/DDBJ databases">
        <authorList>
            <person name="Varghese N."/>
            <person name="Submissions S."/>
        </authorList>
    </citation>
    <scope>NUCLEOTIDE SEQUENCE [LARGE SCALE GENOMIC DNA]</scope>
    <source>
        <strain evidence="3">ATCC BAA-34</strain>
    </source>
</reference>
<dbReference type="PROSITE" id="PS01314">
    <property type="entry name" value="UPF0047"/>
    <property type="match status" value="1"/>
</dbReference>
<dbReference type="InterPro" id="IPR035917">
    <property type="entry name" value="YjbQ-like_sf"/>
</dbReference>
<dbReference type="RefSeq" id="WP_078789084.1">
    <property type="nucleotide sequence ID" value="NZ_FUWR01000002.1"/>
</dbReference>
<dbReference type="Proteomes" id="UP000190102">
    <property type="component" value="Unassembled WGS sequence"/>
</dbReference>
<gene>
    <name evidence="2" type="ORF">SAMN02745119_00796</name>
</gene>
<name>A0A1T4L6K2_9BACT</name>
<sequence length="132" mass="14878">METAELTLRTRQRTELHPITGQLHDLIRQRSWQDGVLTVFVPHTTAGITINENADPDVARDMTWFMEQLVPNVSGFRHAEGNSDAHIKASLFGSSVQIIVRGGILWLGTWQGIYFCEFDGPRSRNVQLAFQG</sequence>
<proteinExistence type="inferred from homology"/>
<dbReference type="PANTHER" id="PTHR30615:SF8">
    <property type="entry name" value="UPF0047 PROTEIN C4A8.02C"/>
    <property type="match status" value="1"/>
</dbReference>
<dbReference type="PIRSF" id="PIRSF004681">
    <property type="entry name" value="UCP004681"/>
    <property type="match status" value="1"/>
</dbReference>
<dbReference type="AlphaFoldDB" id="A0A1T4L6K2"/>
<protein>
    <submittedName>
        <fullName evidence="2">Secondary thiamine-phosphate synthase enzyme</fullName>
    </submittedName>
</protein>
<dbReference type="PANTHER" id="PTHR30615">
    <property type="entry name" value="UNCHARACTERIZED PROTEIN YJBQ-RELATED"/>
    <property type="match status" value="1"/>
</dbReference>
<accession>A0A1T4L6K2</accession>
<dbReference type="InterPro" id="IPR001602">
    <property type="entry name" value="UPF0047_YjbQ-like"/>
</dbReference>
<organism evidence="2 3">
    <name type="scientific">Trichlorobacter thiogenes</name>
    <dbReference type="NCBI Taxonomy" id="115783"/>
    <lineage>
        <taxon>Bacteria</taxon>
        <taxon>Pseudomonadati</taxon>
        <taxon>Thermodesulfobacteriota</taxon>
        <taxon>Desulfuromonadia</taxon>
        <taxon>Geobacterales</taxon>
        <taxon>Geobacteraceae</taxon>
        <taxon>Trichlorobacter</taxon>
    </lineage>
</organism>
<comment type="similarity">
    <text evidence="1">Belongs to the UPF0047 family.</text>
</comment>
<evidence type="ECO:0000256" key="1">
    <source>
        <dbReference type="ARBA" id="ARBA00005534"/>
    </source>
</evidence>
<dbReference type="OrthoDB" id="9801725at2"/>
<dbReference type="SUPFAM" id="SSF111038">
    <property type="entry name" value="YjbQ-like"/>
    <property type="match status" value="1"/>
</dbReference>